<protein>
    <recommendedName>
        <fullName evidence="3">DUF1763-domain-containing protein</fullName>
    </recommendedName>
</protein>
<dbReference type="Proteomes" id="UP000016922">
    <property type="component" value="Unassembled WGS sequence"/>
</dbReference>
<evidence type="ECO:0000313" key="1">
    <source>
        <dbReference type="EMBL" id="EPE27333.1"/>
    </source>
</evidence>
<dbReference type="HOGENOM" id="CLU_1461452_0_0_1"/>
<keyword evidence="2" id="KW-1185">Reference proteome</keyword>
<dbReference type="EMBL" id="KE145370">
    <property type="protein sequence ID" value="EPE27333.1"/>
    <property type="molecule type" value="Genomic_DNA"/>
</dbReference>
<evidence type="ECO:0008006" key="3">
    <source>
        <dbReference type="Google" id="ProtNLM"/>
    </source>
</evidence>
<dbReference type="AlphaFoldDB" id="S3DLA6"/>
<gene>
    <name evidence="1" type="ORF">GLAREA_03248</name>
</gene>
<proteinExistence type="predicted"/>
<dbReference type="STRING" id="1116229.S3DLA6"/>
<organism evidence="1 2">
    <name type="scientific">Glarea lozoyensis (strain ATCC 20868 / MF5171)</name>
    <dbReference type="NCBI Taxonomy" id="1116229"/>
    <lineage>
        <taxon>Eukaryota</taxon>
        <taxon>Fungi</taxon>
        <taxon>Dikarya</taxon>
        <taxon>Ascomycota</taxon>
        <taxon>Pezizomycotina</taxon>
        <taxon>Leotiomycetes</taxon>
        <taxon>Helotiales</taxon>
        <taxon>Helotiaceae</taxon>
        <taxon>Glarea</taxon>
    </lineage>
</organism>
<name>S3DLA6_GLAL2</name>
<accession>S3DLA6</accession>
<dbReference type="eggNOG" id="ENOG502SDNM">
    <property type="taxonomic scope" value="Eukaryota"/>
</dbReference>
<reference evidence="1 2" key="1">
    <citation type="journal article" date="2013" name="BMC Genomics">
        <title>Genomics-driven discovery of the pneumocandin biosynthetic gene cluster in the fungus Glarea lozoyensis.</title>
        <authorList>
            <person name="Chen L."/>
            <person name="Yue Q."/>
            <person name="Zhang X."/>
            <person name="Xiang M."/>
            <person name="Wang C."/>
            <person name="Li S."/>
            <person name="Che Y."/>
            <person name="Ortiz-Lopez F.J."/>
            <person name="Bills G.F."/>
            <person name="Liu X."/>
            <person name="An Z."/>
        </authorList>
    </citation>
    <scope>NUCLEOTIDE SEQUENCE [LARGE SCALE GENOMIC DNA]</scope>
    <source>
        <strain evidence="2">ATCC 20868 / MF5171</strain>
    </source>
</reference>
<evidence type="ECO:0000313" key="2">
    <source>
        <dbReference type="Proteomes" id="UP000016922"/>
    </source>
</evidence>
<dbReference type="KEGG" id="glz:GLAREA_03248"/>
<dbReference type="GeneID" id="19462303"/>
<dbReference type="RefSeq" id="XP_008086523.1">
    <property type="nucleotide sequence ID" value="XM_008088332.1"/>
</dbReference>
<dbReference type="OrthoDB" id="4392610at2759"/>
<sequence>MSTPTAIEVIHAYRHLYRGLLHGVQFSKPARYIARDTLREAFRSDPPSMFNQKRIDNTVEFLGYAAKEAGLEHKILRNLLFKKSWERRYGLKPKLYDSSKPESTKDHLERTATYYPSKQRAGARFRKLAVLDNDLHTPLHTQCRVPLSEHVDLTGDALGGDSLIQELNLKRSPAIIGLISLGNGT</sequence>